<dbReference type="PROSITE" id="PS50102">
    <property type="entry name" value="RRM"/>
    <property type="match status" value="1"/>
</dbReference>
<evidence type="ECO:0000313" key="4">
    <source>
        <dbReference type="EMBL" id="CUS20340.1"/>
    </source>
</evidence>
<keyword evidence="5" id="KW-1185">Reference proteome</keyword>
<feature type="compositionally biased region" description="Low complexity" evidence="2">
    <location>
        <begin position="294"/>
        <end position="309"/>
    </location>
</feature>
<dbReference type="PANTHER" id="PTHR23147">
    <property type="entry name" value="SERINE/ARGININE RICH SPLICING FACTOR"/>
    <property type="match status" value="1"/>
</dbReference>
<evidence type="ECO:0000256" key="2">
    <source>
        <dbReference type="SAM" id="MobiDB-lite"/>
    </source>
</evidence>
<evidence type="ECO:0000259" key="3">
    <source>
        <dbReference type="PROSITE" id="PS50102"/>
    </source>
</evidence>
<accession>A0A0P1KL80</accession>
<dbReference type="EMBL" id="LN890560">
    <property type="protein sequence ID" value="CUS20340.1"/>
    <property type="molecule type" value="Genomic_DNA"/>
</dbReference>
<feature type="domain" description="RRM" evidence="3">
    <location>
        <begin position="5"/>
        <end position="85"/>
    </location>
</feature>
<dbReference type="Proteomes" id="UP000236544">
    <property type="component" value="Unassembled WGS sequence"/>
</dbReference>
<name>A0A0P1KL80_9SACH</name>
<dbReference type="SUPFAM" id="SSF54928">
    <property type="entry name" value="RNA-binding domain, RBD"/>
    <property type="match status" value="1"/>
</dbReference>
<proteinExistence type="predicted"/>
<dbReference type="SMART" id="SM00360">
    <property type="entry name" value="RRM"/>
    <property type="match status" value="1"/>
</dbReference>
<evidence type="ECO:0000313" key="5">
    <source>
        <dbReference type="Proteomes" id="UP000236544"/>
    </source>
</evidence>
<dbReference type="AlphaFoldDB" id="A0A0P1KL80"/>
<reference evidence="5" key="1">
    <citation type="submission" date="2015-10" db="EMBL/GenBank/DDBJ databases">
        <authorList>
            <person name="Devillers H."/>
        </authorList>
    </citation>
    <scope>NUCLEOTIDE SEQUENCE [LARGE SCALE GENOMIC DNA]</scope>
</reference>
<dbReference type="InterPro" id="IPR035979">
    <property type="entry name" value="RBD_domain_sf"/>
</dbReference>
<dbReference type="Gene3D" id="3.30.70.330">
    <property type="match status" value="1"/>
</dbReference>
<dbReference type="InterPro" id="IPR050907">
    <property type="entry name" value="SRSF"/>
</dbReference>
<feature type="compositionally biased region" description="Basic and acidic residues" evidence="2">
    <location>
        <begin position="87"/>
        <end position="104"/>
    </location>
</feature>
<dbReference type="GO" id="GO:0003723">
    <property type="term" value="F:RNA binding"/>
    <property type="evidence" value="ECO:0007669"/>
    <property type="project" value="UniProtKB-UniRule"/>
</dbReference>
<dbReference type="InterPro" id="IPR000504">
    <property type="entry name" value="RRM_dom"/>
</dbReference>
<dbReference type="Pfam" id="PF00076">
    <property type="entry name" value="RRM_1"/>
    <property type="match status" value="1"/>
</dbReference>
<feature type="compositionally biased region" description="Basic and acidic residues" evidence="2">
    <location>
        <begin position="207"/>
        <end position="219"/>
    </location>
</feature>
<feature type="compositionally biased region" description="Basic and acidic residues" evidence="2">
    <location>
        <begin position="155"/>
        <end position="173"/>
    </location>
</feature>
<evidence type="ECO:0000256" key="1">
    <source>
        <dbReference type="PROSITE-ProRule" id="PRU00176"/>
    </source>
</evidence>
<keyword evidence="1" id="KW-0694">RNA-binding</keyword>
<sequence length="330" mass="36514">MAFRTTLHVSGFPRGVRTRDLAPDFESIGRVVRIDMPPARSPYARPYAFVEYETPEEAQEAIAQLDQQPFSLDPQFSLFVQLARSEPRPSRFSADRGHPREHAPYQEYPPSSDHGTRSYADEYEHAEEYPPHRPTREDMSHQRGTYGARSYRNYRRPEYGSRRRELSPARVHTDGGPAPYQDVLHNNAASLSKKSEDNGTENAPQDKVQREDAQDHEMDQYNPEDTSAPPAHTPPKTEITSNDHLTAPQEAHNAPAGNQEGLDTSAAQPTVLPADDSVSGAVPAPENNSVTNTAPENNAASASNAEPESVITDKGPETHTPPPIAEAHEN</sequence>
<protein>
    <submittedName>
        <fullName evidence="4">LAQU0S01e04434g1_1</fullName>
    </submittedName>
</protein>
<organism evidence="4 5">
    <name type="scientific">Lachancea quebecensis</name>
    <dbReference type="NCBI Taxonomy" id="1654605"/>
    <lineage>
        <taxon>Eukaryota</taxon>
        <taxon>Fungi</taxon>
        <taxon>Dikarya</taxon>
        <taxon>Ascomycota</taxon>
        <taxon>Saccharomycotina</taxon>
        <taxon>Saccharomycetes</taxon>
        <taxon>Saccharomycetales</taxon>
        <taxon>Saccharomycetaceae</taxon>
        <taxon>Lachancea</taxon>
    </lineage>
</organism>
<dbReference type="InterPro" id="IPR012677">
    <property type="entry name" value="Nucleotide-bd_a/b_plait_sf"/>
</dbReference>
<feature type="region of interest" description="Disordered" evidence="2">
    <location>
        <begin position="87"/>
        <end position="330"/>
    </location>
</feature>
<feature type="compositionally biased region" description="Basic and acidic residues" evidence="2">
    <location>
        <begin position="114"/>
        <end position="141"/>
    </location>
</feature>
<gene>
    <name evidence="4" type="ORF">LAQU0_S01e04434g</name>
</gene>
<dbReference type="OrthoDB" id="5970at2759"/>